<dbReference type="SUPFAM" id="SSF48452">
    <property type="entry name" value="TPR-like"/>
    <property type="match status" value="1"/>
</dbReference>
<dbReference type="GO" id="GO:0004674">
    <property type="term" value="F:protein serine/threonine kinase activity"/>
    <property type="evidence" value="ECO:0007669"/>
    <property type="project" value="UniProtKB-EC"/>
</dbReference>
<proteinExistence type="predicted"/>
<reference evidence="7 8" key="1">
    <citation type="submission" date="2019-02" db="EMBL/GenBank/DDBJ databases">
        <title>Deep-cultivation of Planctomycetes and their phenomic and genomic characterization uncovers novel biology.</title>
        <authorList>
            <person name="Wiegand S."/>
            <person name="Jogler M."/>
            <person name="Boedeker C."/>
            <person name="Pinto D."/>
            <person name="Vollmers J."/>
            <person name="Rivas-Marin E."/>
            <person name="Kohn T."/>
            <person name="Peeters S.H."/>
            <person name="Heuer A."/>
            <person name="Rast P."/>
            <person name="Oberbeckmann S."/>
            <person name="Bunk B."/>
            <person name="Jeske O."/>
            <person name="Meyerdierks A."/>
            <person name="Storesund J.E."/>
            <person name="Kallscheuer N."/>
            <person name="Luecker S."/>
            <person name="Lage O.M."/>
            <person name="Pohl T."/>
            <person name="Merkel B.J."/>
            <person name="Hornburger P."/>
            <person name="Mueller R.-W."/>
            <person name="Bruemmer F."/>
            <person name="Labrenz M."/>
            <person name="Spormann A.M."/>
            <person name="Op den Camp H."/>
            <person name="Overmann J."/>
            <person name="Amann R."/>
            <person name="Jetten M.S.M."/>
            <person name="Mascher T."/>
            <person name="Medema M.H."/>
            <person name="Devos D.P."/>
            <person name="Kaster A.-K."/>
            <person name="Ovreas L."/>
            <person name="Rohde M."/>
            <person name="Galperin M.Y."/>
            <person name="Jogler C."/>
        </authorList>
    </citation>
    <scope>NUCLEOTIDE SEQUENCE [LARGE SCALE GENOMIC DNA]</scope>
    <source>
        <strain evidence="7 8">TBK1r</strain>
    </source>
</reference>
<evidence type="ECO:0000256" key="2">
    <source>
        <dbReference type="ARBA" id="ARBA00022741"/>
    </source>
</evidence>
<evidence type="ECO:0000256" key="5">
    <source>
        <dbReference type="PROSITE-ProRule" id="PRU00339"/>
    </source>
</evidence>
<evidence type="ECO:0000259" key="6">
    <source>
        <dbReference type="PROSITE" id="PS50011"/>
    </source>
</evidence>
<dbReference type="InterPro" id="IPR008271">
    <property type="entry name" value="Ser/Thr_kinase_AS"/>
</dbReference>
<dbReference type="PROSITE" id="PS00108">
    <property type="entry name" value="PROTEIN_KINASE_ST"/>
    <property type="match status" value="1"/>
</dbReference>
<evidence type="ECO:0000256" key="4">
    <source>
        <dbReference type="ARBA" id="ARBA00022840"/>
    </source>
</evidence>
<dbReference type="Proteomes" id="UP000318081">
    <property type="component" value="Chromosome"/>
</dbReference>
<dbReference type="InterPro" id="IPR011990">
    <property type="entry name" value="TPR-like_helical_dom_sf"/>
</dbReference>
<name>A0ABX5XUK2_9BACT</name>
<protein>
    <submittedName>
        <fullName evidence="7">Serine/threonine-protein kinase PrkC</fullName>
        <ecNumber evidence="7">2.7.11.1</ecNumber>
    </submittedName>
</protein>
<keyword evidence="2" id="KW-0547">Nucleotide-binding</keyword>
<dbReference type="InterPro" id="IPR000719">
    <property type="entry name" value="Prot_kinase_dom"/>
</dbReference>
<keyword evidence="4" id="KW-0067">ATP-binding</keyword>
<keyword evidence="8" id="KW-1185">Reference proteome</keyword>
<evidence type="ECO:0000313" key="7">
    <source>
        <dbReference type="EMBL" id="QDV85710.1"/>
    </source>
</evidence>
<dbReference type="SUPFAM" id="SSF56112">
    <property type="entry name" value="Protein kinase-like (PK-like)"/>
    <property type="match status" value="1"/>
</dbReference>
<sequence>MSSSSIAKEPKYVSRQSRAIDPLAATLVQELNAAWQDDHLFRAETLLRQHALDGDNARIVIPLVYEEVCLREQAGQAVDQAELKHRFPGLVTELELLFDCHRLLAFPEDSVKYPEVGQRIGEFDLVAELGRGAVGRVFLATQPVLSDRPVVLKITADEGVEHLSLARLQHTGIVPVYGVQEFPQQRLRVLCMPYLGGVTLRHLLAQIRSIPIARRTGEDIVEVLRQYEQDEPIDLDAARFQGPALQFLSRATYQQAVCWIGACLADALHYAHQRGLWHLDVKPSNVLLTSDGQPMLLDFHLAKKSSESISGPLDSIGGTDGYMSPEQQVCLDNICAGRVSTDDMAIRTVDQRSDLFSLGVLLYELLGGVVASDATDATTTASIRSNDEAWTSGRIAVDRRLRRIVERCLQSEPERRYADAQTLANELRECLAKTGKSAGLPRSKKRQLHVGRWALGLAGVFVLGAITVWMTARASVNRATDSLNHARQLTRHNAFSDAVATLQLGLQEIDWVPFQDKLKRSLDVDLRSVNFSISADRLHQVIEQLRLLDGPRPLPGHQLRQIDTLCAELWGQRERFVSGMAVRSNNQTSKQVRSDLNELAILWTNQRERLAPPGDEESTLREALTTLQEAERMTGLSAGLCGELHYVAVKLGMTNVAEQYAKKLDALQPTSAREHYSLGRVLLKSNQLKVAEEQFRIAVEISPGDFWANFYRGVAAYRQEHFREAIESFGICIALSPRRAEVYFDRAMARSALGQEALAEVDFNDAKKLDPTLLRP</sequence>
<dbReference type="CDD" id="cd14014">
    <property type="entry name" value="STKc_PknB_like"/>
    <property type="match status" value="1"/>
</dbReference>
<dbReference type="PROSITE" id="PS50011">
    <property type="entry name" value="PROTEIN_KINASE_DOM"/>
    <property type="match status" value="1"/>
</dbReference>
<dbReference type="RefSeq" id="WP_419580280.1">
    <property type="nucleotide sequence ID" value="NZ_CP036432.1"/>
</dbReference>
<dbReference type="InterPro" id="IPR011009">
    <property type="entry name" value="Kinase-like_dom_sf"/>
</dbReference>
<keyword evidence="5" id="KW-0802">TPR repeat</keyword>
<dbReference type="EC" id="2.7.11.1" evidence="7"/>
<dbReference type="Gene3D" id="1.10.510.10">
    <property type="entry name" value="Transferase(Phosphotransferase) domain 1"/>
    <property type="match status" value="2"/>
</dbReference>
<accession>A0ABX5XUK2</accession>
<dbReference type="SMART" id="SM00028">
    <property type="entry name" value="TPR"/>
    <property type="match status" value="3"/>
</dbReference>
<feature type="domain" description="Protein kinase" evidence="6">
    <location>
        <begin position="123"/>
        <end position="428"/>
    </location>
</feature>
<organism evidence="7 8">
    <name type="scientific">Stieleria magnilauensis</name>
    <dbReference type="NCBI Taxonomy" id="2527963"/>
    <lineage>
        <taxon>Bacteria</taxon>
        <taxon>Pseudomonadati</taxon>
        <taxon>Planctomycetota</taxon>
        <taxon>Planctomycetia</taxon>
        <taxon>Pirellulales</taxon>
        <taxon>Pirellulaceae</taxon>
        <taxon>Stieleria</taxon>
    </lineage>
</organism>
<feature type="repeat" description="TPR" evidence="5">
    <location>
        <begin position="672"/>
        <end position="705"/>
    </location>
</feature>
<dbReference type="InterPro" id="IPR019734">
    <property type="entry name" value="TPR_rpt"/>
</dbReference>
<dbReference type="PANTHER" id="PTHR43289:SF6">
    <property type="entry name" value="SERINE_THREONINE-PROTEIN KINASE NEKL-3"/>
    <property type="match status" value="1"/>
</dbReference>
<keyword evidence="3 7" id="KW-0418">Kinase</keyword>
<dbReference type="PANTHER" id="PTHR43289">
    <property type="entry name" value="MITOGEN-ACTIVATED PROTEIN KINASE KINASE KINASE 20-RELATED"/>
    <property type="match status" value="1"/>
</dbReference>
<evidence type="ECO:0000313" key="8">
    <source>
        <dbReference type="Proteomes" id="UP000318081"/>
    </source>
</evidence>
<dbReference type="SMART" id="SM00220">
    <property type="entry name" value="S_TKc"/>
    <property type="match status" value="1"/>
</dbReference>
<evidence type="ECO:0000256" key="1">
    <source>
        <dbReference type="ARBA" id="ARBA00022679"/>
    </source>
</evidence>
<evidence type="ECO:0000256" key="3">
    <source>
        <dbReference type="ARBA" id="ARBA00022777"/>
    </source>
</evidence>
<dbReference type="PROSITE" id="PS50005">
    <property type="entry name" value="TPR"/>
    <property type="match status" value="1"/>
</dbReference>
<dbReference type="EMBL" id="CP036432">
    <property type="protein sequence ID" value="QDV85710.1"/>
    <property type="molecule type" value="Genomic_DNA"/>
</dbReference>
<gene>
    <name evidence="7" type="primary">prkC_22</name>
    <name evidence="7" type="ORF">TBK1r_47260</name>
</gene>
<dbReference type="Pfam" id="PF00069">
    <property type="entry name" value="Pkinase"/>
    <property type="match status" value="1"/>
</dbReference>
<keyword evidence="1 7" id="KW-0808">Transferase</keyword>
<dbReference type="Gene3D" id="1.25.40.10">
    <property type="entry name" value="Tetratricopeptide repeat domain"/>
    <property type="match status" value="1"/>
</dbReference>